<protein>
    <submittedName>
        <fullName evidence="1">Uncharacterized protein</fullName>
    </submittedName>
</protein>
<keyword evidence="2" id="KW-1185">Reference proteome</keyword>
<dbReference type="Proteomes" id="UP000551501">
    <property type="component" value="Unassembled WGS sequence"/>
</dbReference>
<sequence>MRGVVERIDNDFDGEFFASLADRYGLEMDGPPGDVAHRIVPVMRPTATSSQ</sequence>
<accession>A0A840F5W9</accession>
<dbReference type="EMBL" id="JACIFP010000001">
    <property type="protein sequence ID" value="MBB4137818.1"/>
    <property type="molecule type" value="Genomic_DNA"/>
</dbReference>
<proteinExistence type="predicted"/>
<evidence type="ECO:0000313" key="2">
    <source>
        <dbReference type="Proteomes" id="UP000551501"/>
    </source>
</evidence>
<reference evidence="1 2" key="1">
    <citation type="submission" date="2020-08" db="EMBL/GenBank/DDBJ databases">
        <title>Sequencing the genomes of 1000 actinobacteria strains.</title>
        <authorList>
            <person name="Klenk H.-P."/>
        </authorList>
    </citation>
    <scope>NUCLEOTIDE SEQUENCE [LARGE SCALE GENOMIC DNA]</scope>
    <source>
        <strain evidence="1 2">DSM 45298</strain>
    </source>
</reference>
<evidence type="ECO:0000313" key="1">
    <source>
        <dbReference type="EMBL" id="MBB4137818.1"/>
    </source>
</evidence>
<dbReference type="AlphaFoldDB" id="A0A840F5W9"/>
<organism evidence="1 2">
    <name type="scientific">Gordonia humi</name>
    <dbReference type="NCBI Taxonomy" id="686429"/>
    <lineage>
        <taxon>Bacteria</taxon>
        <taxon>Bacillati</taxon>
        <taxon>Actinomycetota</taxon>
        <taxon>Actinomycetes</taxon>
        <taxon>Mycobacteriales</taxon>
        <taxon>Gordoniaceae</taxon>
        <taxon>Gordonia</taxon>
    </lineage>
</organism>
<gene>
    <name evidence="1" type="ORF">BKA16_004370</name>
</gene>
<name>A0A840F5W9_9ACTN</name>
<comment type="caution">
    <text evidence="1">The sequence shown here is derived from an EMBL/GenBank/DDBJ whole genome shotgun (WGS) entry which is preliminary data.</text>
</comment>